<keyword evidence="1" id="KW-1133">Transmembrane helix</keyword>
<dbReference type="STRING" id="126156.SAMN05421670_1408"/>
<keyword evidence="2" id="KW-0732">Signal</keyword>
<feature type="signal peptide" evidence="2">
    <location>
        <begin position="1"/>
        <end position="27"/>
    </location>
</feature>
<evidence type="ECO:0000313" key="3">
    <source>
        <dbReference type="EMBL" id="SFQ22357.1"/>
    </source>
</evidence>
<feature type="transmembrane region" description="Helical" evidence="1">
    <location>
        <begin position="401"/>
        <end position="423"/>
    </location>
</feature>
<feature type="transmembrane region" description="Helical" evidence="1">
    <location>
        <begin position="374"/>
        <end position="394"/>
    </location>
</feature>
<sequence>MYIKKFVVVISALIFYLIFTPSLEALAAPEPELNVKVTTGFNGKAKYGEGLPITLTVENKGDAFSGDIVLDLAESYRLGNAQSIPFEIGAGETKTIQIAVSGLSEDYMYSGNSVQLIHFFEGGWEKGKSIAYKGNKTVKPNFSDPATTFYLTLTESADRLKVLTQLKQPNQVNNEIIHVAQQSNFTLPDEGVAWEMADYIIIDEFVIADLTEQQQQAFIDYVSSGGIIVIGASDNVIGELGNLADYLPLNLHTTTQSITPQNLGALTGSLLTNDLKLYDATLNNGSTPLVQLDGMILAGKKQLGSGTIIQTTFSLGDAPLADDPVYNDLMSTILQSVQVKNTQSMYGYNMKDELVYNLGETNSLFSSFKVSTPLMIGIVVFYMIIIVPLLYIILKRKDKREYAWGIIPLTAIIASLAIFGYGAKDRIARPQVQQSSFLQVNEDKSLQGYYAESILSNKGGDFTFEAPNTTTMVAKRGTNSLTGQTANVHENAIMEKHAAKSELIFRDVGYWSVSSLFGETQLQDVGNFNVDLTVDSSKIHGTVQSNFPFGLKDVSIWSGSKLYKLGDMAAGEKIEINKDLGTVMLMPISNPYASASYGTYNANQMDLITQRKQALYSSSLMLNNSNSTPAITGFAEDNILPVELKDKKVELSALHLVIQPFTATTIFSGEFTLPANTFSVVVNTEQFGKYMEPVQGNNFEWYLDDGEYNVHWKVPDTLPLDKVNWTQLQIANTDRNSHTIEIWNLETKSFEEITESRFTLTENINTYIDQSGVIQYKLIKKSVQGDPYTRLPEVRMKGEVK</sequence>
<evidence type="ECO:0000313" key="4">
    <source>
        <dbReference type="Proteomes" id="UP000198734"/>
    </source>
</evidence>
<proteinExistence type="predicted"/>
<organism evidence="3 4">
    <name type="scientific">Psychrobacillus psychrotolerans</name>
    <dbReference type="NCBI Taxonomy" id="126156"/>
    <lineage>
        <taxon>Bacteria</taxon>
        <taxon>Bacillati</taxon>
        <taxon>Bacillota</taxon>
        <taxon>Bacilli</taxon>
        <taxon>Bacillales</taxon>
        <taxon>Bacillaceae</taxon>
        <taxon>Psychrobacillus</taxon>
    </lineage>
</organism>
<feature type="chain" id="PRO_5011779679" evidence="2">
    <location>
        <begin position="28"/>
        <end position="801"/>
    </location>
</feature>
<evidence type="ECO:0000256" key="2">
    <source>
        <dbReference type="SAM" id="SignalP"/>
    </source>
</evidence>
<dbReference type="AlphaFoldDB" id="A0A1I5WS62"/>
<keyword evidence="1" id="KW-0812">Transmembrane</keyword>
<dbReference type="EMBL" id="FOXU01000001">
    <property type="protein sequence ID" value="SFQ22357.1"/>
    <property type="molecule type" value="Genomic_DNA"/>
</dbReference>
<evidence type="ECO:0000256" key="1">
    <source>
        <dbReference type="SAM" id="Phobius"/>
    </source>
</evidence>
<keyword evidence="4" id="KW-1185">Reference proteome</keyword>
<dbReference type="OrthoDB" id="137965at2"/>
<dbReference type="Proteomes" id="UP000198734">
    <property type="component" value="Unassembled WGS sequence"/>
</dbReference>
<protein>
    <submittedName>
        <fullName evidence="3">Uncharacterized protein</fullName>
    </submittedName>
</protein>
<reference evidence="4" key="1">
    <citation type="submission" date="2016-10" db="EMBL/GenBank/DDBJ databases">
        <authorList>
            <person name="Varghese N."/>
            <person name="Submissions S."/>
        </authorList>
    </citation>
    <scope>NUCLEOTIDE SEQUENCE [LARGE SCALE GENOMIC DNA]</scope>
    <source>
        <strain evidence="4">DSM 11706</strain>
    </source>
</reference>
<gene>
    <name evidence="3" type="ORF">SAMN05421670_1408</name>
</gene>
<dbReference type="RefSeq" id="WP_093535478.1">
    <property type="nucleotide sequence ID" value="NZ_FOXU01000001.1"/>
</dbReference>
<keyword evidence="1" id="KW-0472">Membrane</keyword>
<accession>A0A1I5WS62</accession>
<name>A0A1I5WS62_9BACI</name>